<feature type="short sequence motif" description="GXSXG" evidence="4">
    <location>
        <begin position="37"/>
        <end position="41"/>
    </location>
</feature>
<feature type="short sequence motif" description="DGA/G" evidence="4">
    <location>
        <begin position="178"/>
        <end position="180"/>
    </location>
</feature>
<gene>
    <name evidence="6" type="ORF">NCTC13102_00348</name>
</gene>
<keyword evidence="2 4" id="KW-0442">Lipid degradation</keyword>
<dbReference type="PANTHER" id="PTHR14226:SF57">
    <property type="entry name" value="BLR7027 PROTEIN"/>
    <property type="match status" value="1"/>
</dbReference>
<accession>A0A2X3DHL8</accession>
<organism evidence="6 7">
    <name type="scientific">Helicobacter fennelliae</name>
    <dbReference type="NCBI Taxonomy" id="215"/>
    <lineage>
        <taxon>Bacteria</taxon>
        <taxon>Pseudomonadati</taxon>
        <taxon>Campylobacterota</taxon>
        <taxon>Epsilonproteobacteria</taxon>
        <taxon>Campylobacterales</taxon>
        <taxon>Helicobacteraceae</taxon>
        <taxon>Helicobacter</taxon>
    </lineage>
</organism>
<dbReference type="Pfam" id="PF01734">
    <property type="entry name" value="Patatin"/>
    <property type="match status" value="1"/>
</dbReference>
<dbReference type="EC" id="3.1.-.-" evidence="6"/>
<feature type="short sequence motif" description="GXGXXG" evidence="4">
    <location>
        <begin position="10"/>
        <end position="15"/>
    </location>
</feature>
<feature type="active site" description="Nucleophile" evidence="4">
    <location>
        <position position="39"/>
    </location>
</feature>
<dbReference type="EMBL" id="UAWL01000006">
    <property type="protein sequence ID" value="SQB97770.1"/>
    <property type="molecule type" value="Genomic_DNA"/>
</dbReference>
<dbReference type="CDD" id="cd07209">
    <property type="entry name" value="Pat_hypo_Ecoli_Z1214_like"/>
    <property type="match status" value="1"/>
</dbReference>
<sequence length="417" mass="46998">MTKRALVLGGGGSKGAYQVGAYQALCELGVEFDMVVGVSIGALNGAIITQGDFSQLKTLWQHIDIDSVLNNGLNWTSKIDYYFENTQKIIPFLKSYAHNKGMDTAPLQHILEKYLDWQRLQDSRIDFGLVCLEVPSLTPREITKQHIKKGYLPKWILASASCFPAFPIYEIDGKSYIDGGYYDNLPIDLAFKMGASEVIAISLNPEFQTKYDINPLVTHIKPSMNLGTMLDFTQDSIKHNIQLGYLDTMRAFGKYQGRSFTFYHSPESLLEPLRQKVNAFLRFMLAQELTANSAPTNLSVMINTQIASTGILSKVKSLTPFCDKLLSLAQTKSQKAHWQDILFLLIEQYMESFGFSHTSIWDLQDVLQKAATLQQSSQINHIKQDLLSYKPDVAMLDLERLEETLQALLSVLLDSRI</sequence>
<dbReference type="InterPro" id="IPR016035">
    <property type="entry name" value="Acyl_Trfase/lysoPLipase"/>
</dbReference>
<evidence type="ECO:0000256" key="3">
    <source>
        <dbReference type="ARBA" id="ARBA00023098"/>
    </source>
</evidence>
<dbReference type="SUPFAM" id="SSF52151">
    <property type="entry name" value="FabD/lysophospholipase-like"/>
    <property type="match status" value="1"/>
</dbReference>
<dbReference type="RefSeq" id="WP_023946848.1">
    <property type="nucleotide sequence ID" value="NZ_UAWL01000006.1"/>
</dbReference>
<evidence type="ECO:0000313" key="6">
    <source>
        <dbReference type="EMBL" id="SQB97770.1"/>
    </source>
</evidence>
<keyword evidence="1 4" id="KW-0378">Hydrolase</keyword>
<reference evidence="6 7" key="1">
    <citation type="submission" date="2018-06" db="EMBL/GenBank/DDBJ databases">
        <authorList>
            <consortium name="Pathogen Informatics"/>
            <person name="Doyle S."/>
        </authorList>
    </citation>
    <scope>NUCLEOTIDE SEQUENCE [LARGE SCALE GENOMIC DNA]</scope>
    <source>
        <strain evidence="6 7">NCTC13102</strain>
    </source>
</reference>
<evidence type="ECO:0000313" key="7">
    <source>
        <dbReference type="Proteomes" id="UP000250166"/>
    </source>
</evidence>
<dbReference type="InterPro" id="IPR050301">
    <property type="entry name" value="NTE"/>
</dbReference>
<feature type="domain" description="PNPLA" evidence="5">
    <location>
        <begin position="6"/>
        <end position="191"/>
    </location>
</feature>
<dbReference type="PANTHER" id="PTHR14226">
    <property type="entry name" value="NEUROPATHY TARGET ESTERASE/SWISS CHEESE D.MELANOGASTER"/>
    <property type="match status" value="1"/>
</dbReference>
<feature type="active site" description="Proton acceptor" evidence="4">
    <location>
        <position position="178"/>
    </location>
</feature>
<evidence type="ECO:0000259" key="5">
    <source>
        <dbReference type="PROSITE" id="PS51635"/>
    </source>
</evidence>
<dbReference type="Gene3D" id="3.40.1090.10">
    <property type="entry name" value="Cytosolic phospholipase A2 catalytic domain"/>
    <property type="match status" value="2"/>
</dbReference>
<dbReference type="GO" id="GO:0016042">
    <property type="term" value="P:lipid catabolic process"/>
    <property type="evidence" value="ECO:0007669"/>
    <property type="project" value="UniProtKB-UniRule"/>
</dbReference>
<name>A0A2X3DHL8_9HELI</name>
<dbReference type="GO" id="GO:0016787">
    <property type="term" value="F:hydrolase activity"/>
    <property type="evidence" value="ECO:0007669"/>
    <property type="project" value="UniProtKB-UniRule"/>
</dbReference>
<dbReference type="PROSITE" id="PS51635">
    <property type="entry name" value="PNPLA"/>
    <property type="match status" value="1"/>
</dbReference>
<evidence type="ECO:0000256" key="1">
    <source>
        <dbReference type="ARBA" id="ARBA00022801"/>
    </source>
</evidence>
<dbReference type="InterPro" id="IPR002641">
    <property type="entry name" value="PNPLA_dom"/>
</dbReference>
<dbReference type="Proteomes" id="UP000250166">
    <property type="component" value="Unassembled WGS sequence"/>
</dbReference>
<evidence type="ECO:0000256" key="4">
    <source>
        <dbReference type="PROSITE-ProRule" id="PRU01161"/>
    </source>
</evidence>
<proteinExistence type="predicted"/>
<dbReference type="AlphaFoldDB" id="A0A2X3DHL8"/>
<evidence type="ECO:0000256" key="2">
    <source>
        <dbReference type="ARBA" id="ARBA00022963"/>
    </source>
</evidence>
<protein>
    <submittedName>
        <fullName evidence="6">Patatin family phospholipase</fullName>
        <ecNumber evidence="6">3.1.-.-</ecNumber>
    </submittedName>
</protein>
<keyword evidence="3 4" id="KW-0443">Lipid metabolism</keyword>